<proteinExistence type="inferred from homology"/>
<organism evidence="10 11">
    <name type="scientific">Oribacterium asaccharolyticum ACB7</name>
    <dbReference type="NCBI Taxonomy" id="796944"/>
    <lineage>
        <taxon>Bacteria</taxon>
        <taxon>Bacillati</taxon>
        <taxon>Bacillota</taxon>
        <taxon>Clostridia</taxon>
        <taxon>Lachnospirales</taxon>
        <taxon>Lachnospiraceae</taxon>
        <taxon>Oribacterium</taxon>
    </lineage>
</organism>
<dbReference type="Proteomes" id="UP000003527">
    <property type="component" value="Unassembled WGS sequence"/>
</dbReference>
<dbReference type="PANTHER" id="PTHR11113">
    <property type="entry name" value="N-ACETYLGLUCOSAMINE-6-PHOSPHATE DEACETYLASE"/>
    <property type="match status" value="1"/>
</dbReference>
<feature type="binding site" evidence="7">
    <location>
        <position position="253"/>
    </location>
    <ligand>
        <name>substrate</name>
    </ligand>
</feature>
<comment type="caution">
    <text evidence="10">The sequence shown here is derived from an EMBL/GenBank/DDBJ whole genome shotgun (WGS) entry which is preliminary data.</text>
</comment>
<evidence type="ECO:0000256" key="8">
    <source>
        <dbReference type="PIRSR" id="PIRSR038994-3"/>
    </source>
</evidence>
<feature type="binding site" evidence="7">
    <location>
        <begin position="310"/>
        <end position="312"/>
    </location>
    <ligand>
        <name>substrate</name>
    </ligand>
</feature>
<dbReference type="GO" id="GO:0006046">
    <property type="term" value="P:N-acetylglucosamine catabolic process"/>
    <property type="evidence" value="ECO:0007669"/>
    <property type="project" value="TreeGrafter"/>
</dbReference>
<dbReference type="RefSeq" id="WP_009536952.1">
    <property type="nucleotide sequence ID" value="NZ_JH414505.1"/>
</dbReference>
<evidence type="ECO:0000259" key="9">
    <source>
        <dbReference type="Pfam" id="PF01979"/>
    </source>
</evidence>
<dbReference type="GO" id="GO:0046872">
    <property type="term" value="F:metal ion binding"/>
    <property type="evidence" value="ECO:0007669"/>
    <property type="project" value="UniProtKB-KW"/>
</dbReference>
<reference evidence="10 11" key="1">
    <citation type="submission" date="2011-08" db="EMBL/GenBank/DDBJ databases">
        <title>The Genome Sequence of Oribacterium sp. ACB7.</title>
        <authorList>
            <consortium name="The Broad Institute Genome Sequencing Platform"/>
            <person name="Earl A."/>
            <person name="Ward D."/>
            <person name="Feldgarden M."/>
            <person name="Gevers D."/>
            <person name="Sizova M."/>
            <person name="Hazen A."/>
            <person name="Epstein S."/>
            <person name="Young S.K."/>
            <person name="Zeng Q."/>
            <person name="Gargeya S."/>
            <person name="Fitzgerald M."/>
            <person name="Haas B."/>
            <person name="Abouelleil A."/>
            <person name="Alvarado L."/>
            <person name="Arachchi H.M."/>
            <person name="Berlin A."/>
            <person name="Brown A."/>
            <person name="Chapman S.B."/>
            <person name="Chen Z."/>
            <person name="Dunbar C."/>
            <person name="Freedman E."/>
            <person name="Gearin G."/>
            <person name="Gellesch M."/>
            <person name="Goldberg J."/>
            <person name="Griggs A."/>
            <person name="Gujja S."/>
            <person name="Heiman D."/>
            <person name="Howarth C."/>
            <person name="Larson L."/>
            <person name="Lui A."/>
            <person name="MacDonald P.J.P."/>
            <person name="Montmayeur A."/>
            <person name="Murphy C."/>
            <person name="Neiman D."/>
            <person name="Pearson M."/>
            <person name="Priest M."/>
            <person name="Roberts A."/>
            <person name="Saif S."/>
            <person name="Shea T."/>
            <person name="Shenoy N."/>
            <person name="Sisk P."/>
            <person name="Stolte C."/>
            <person name="Sykes S."/>
            <person name="Wortman J."/>
            <person name="Nusbaum C."/>
            <person name="Birren B."/>
        </authorList>
    </citation>
    <scope>NUCLEOTIDE SEQUENCE [LARGE SCALE GENOMIC DNA]</scope>
    <source>
        <strain evidence="10 11">ACB7</strain>
    </source>
</reference>
<feature type="binding site" evidence="7">
    <location>
        <position position="229"/>
    </location>
    <ligand>
        <name>substrate</name>
    </ligand>
</feature>
<feature type="binding site" evidence="8">
    <location>
        <position position="131"/>
    </location>
    <ligand>
        <name>Zn(2+)</name>
        <dbReference type="ChEBI" id="CHEBI:29105"/>
    </ligand>
</feature>
<feature type="domain" description="Amidohydrolase-related" evidence="9">
    <location>
        <begin position="50"/>
        <end position="376"/>
    </location>
</feature>
<dbReference type="Gene3D" id="3.20.20.140">
    <property type="entry name" value="Metal-dependent hydrolases"/>
    <property type="match status" value="1"/>
</dbReference>
<evidence type="ECO:0000313" key="10">
    <source>
        <dbReference type="EMBL" id="EHL11006.1"/>
    </source>
</evidence>
<name>G9WW69_9FIRM</name>
<dbReference type="InterPro" id="IPR032466">
    <property type="entry name" value="Metal_Hydrolase"/>
</dbReference>
<evidence type="ECO:0000256" key="2">
    <source>
        <dbReference type="ARBA" id="ARBA00022723"/>
    </source>
</evidence>
<dbReference type="GO" id="GO:0008448">
    <property type="term" value="F:N-acetylglucosamine-6-phosphate deacetylase activity"/>
    <property type="evidence" value="ECO:0007669"/>
    <property type="project" value="InterPro"/>
</dbReference>
<evidence type="ECO:0000256" key="7">
    <source>
        <dbReference type="PIRSR" id="PIRSR038994-2"/>
    </source>
</evidence>
<dbReference type="PATRIC" id="fig|796944.3.peg.1894"/>
<evidence type="ECO:0000256" key="3">
    <source>
        <dbReference type="ARBA" id="ARBA00022801"/>
    </source>
</evidence>
<dbReference type="EMBL" id="AFZD01000018">
    <property type="protein sequence ID" value="EHL11006.1"/>
    <property type="molecule type" value="Genomic_DNA"/>
</dbReference>
<keyword evidence="2 8" id="KW-0479">Metal-binding</keyword>
<dbReference type="Pfam" id="PF01979">
    <property type="entry name" value="Amidohydro_1"/>
    <property type="match status" value="1"/>
</dbReference>
<dbReference type="AlphaFoldDB" id="G9WW69"/>
<feature type="binding site" evidence="7">
    <location>
        <position position="142"/>
    </location>
    <ligand>
        <name>substrate</name>
    </ligand>
</feature>
<evidence type="ECO:0000313" key="11">
    <source>
        <dbReference type="Proteomes" id="UP000003527"/>
    </source>
</evidence>
<keyword evidence="3 5" id="KW-0378">Hydrolase</keyword>
<evidence type="ECO:0000256" key="1">
    <source>
        <dbReference type="ARBA" id="ARBA00010716"/>
    </source>
</evidence>
<dbReference type="SUPFAM" id="SSF51338">
    <property type="entry name" value="Composite domain of metallo-dependent hydrolases"/>
    <property type="match status" value="1"/>
</dbReference>
<feature type="binding site" evidence="7">
    <location>
        <begin position="221"/>
        <end position="222"/>
    </location>
    <ligand>
        <name>substrate</name>
    </ligand>
</feature>
<evidence type="ECO:0000256" key="5">
    <source>
        <dbReference type="PIRNR" id="PIRNR038994"/>
    </source>
</evidence>
<comment type="cofactor">
    <cofactor evidence="8">
        <name>a divalent metal cation</name>
        <dbReference type="ChEBI" id="CHEBI:60240"/>
    </cofactor>
    <text evidence="8">Binds 1 divalent metal cation per subunit.</text>
</comment>
<gene>
    <name evidence="10" type="ORF">HMPREF9624_01153</name>
</gene>
<dbReference type="HOGENOM" id="CLU_032482_2_1_9"/>
<dbReference type="SUPFAM" id="SSF51556">
    <property type="entry name" value="Metallo-dependent hydrolases"/>
    <property type="match status" value="1"/>
</dbReference>
<comment type="similarity">
    <text evidence="1 5">Belongs to the metallo-dependent hydrolases superfamily. NagA family.</text>
</comment>
<evidence type="ECO:0000256" key="6">
    <source>
        <dbReference type="PIRSR" id="PIRSR038994-1"/>
    </source>
</evidence>
<dbReference type="NCBIfam" id="TIGR00221">
    <property type="entry name" value="nagA"/>
    <property type="match status" value="1"/>
</dbReference>
<feature type="binding site" evidence="8">
    <location>
        <position position="218"/>
    </location>
    <ligand>
        <name>Zn(2+)</name>
        <dbReference type="ChEBI" id="CHEBI:29105"/>
    </ligand>
</feature>
<keyword evidence="4 5" id="KW-0119">Carbohydrate metabolism</keyword>
<dbReference type="InterPro" id="IPR003764">
    <property type="entry name" value="GlcNAc_6-P_deAcase"/>
</dbReference>
<protein>
    <submittedName>
        <fullName evidence="10">N-acetylglucosamine-6-phosphate deacetylase</fullName>
    </submittedName>
</protein>
<sequence>MDEDRKKYKIFAEDKKFYLGRIAVSDGRFSSVDLERELGDEELFSGEEDFLLPGLIDIHFHGCLGKDFCDGTREAVSTLAKYEAEHGITGICPATLTLPVEELEKVLGLARTYRDEGLKIGEARLLGINMEGPFISPVKKGAQNPNYILKWDDRIANRFLEASGGLVKYMGIAPEENPAFKDFIPKMQGKVRISLAHTNADFQTAVEAYRAGASHAVHLFNAMTGLDHRNPGVVGATMEQKEVFAELIADGVHVHPMMVRLAFTVLGEDRVILISDSLRSTGMPDGLYDLGGQEVEKKGKHCRLTSNGALAGSVSNVYDCLCTAVKEMGIPLRKAVTAASLNPARSLGVDQDYGSITVGKVADYLIVDKDLKQKAVYQAGKILPIF</sequence>
<dbReference type="PANTHER" id="PTHR11113:SF14">
    <property type="entry name" value="N-ACETYLGLUCOSAMINE-6-PHOSPHATE DEACETYLASE"/>
    <property type="match status" value="1"/>
</dbReference>
<dbReference type="CDD" id="cd00854">
    <property type="entry name" value="NagA"/>
    <property type="match status" value="1"/>
</dbReference>
<dbReference type="PIRSF" id="PIRSF038994">
    <property type="entry name" value="NagA"/>
    <property type="match status" value="1"/>
</dbReference>
<feature type="active site" description="Proton donor/acceptor" evidence="6">
    <location>
        <position position="276"/>
    </location>
</feature>
<dbReference type="InterPro" id="IPR006680">
    <property type="entry name" value="Amidohydro-rel"/>
</dbReference>
<keyword evidence="11" id="KW-1185">Reference proteome</keyword>
<dbReference type="InterPro" id="IPR011059">
    <property type="entry name" value="Metal-dep_hydrolase_composite"/>
</dbReference>
<accession>G9WW69</accession>
<evidence type="ECO:0000256" key="4">
    <source>
        <dbReference type="ARBA" id="ARBA00023277"/>
    </source>
</evidence>
<feature type="binding site" evidence="8">
    <location>
        <position position="197"/>
    </location>
    <ligand>
        <name>Zn(2+)</name>
        <dbReference type="ChEBI" id="CHEBI:29105"/>
    </ligand>
</feature>
<dbReference type="Gene3D" id="2.30.40.10">
    <property type="entry name" value="Urease, subunit C, domain 1"/>
    <property type="match status" value="1"/>
</dbReference>